<comment type="caution">
    <text evidence="1">The sequence shown here is derived from an EMBL/GenBank/DDBJ whole genome shotgun (WGS) entry which is preliminary data.</text>
</comment>
<evidence type="ECO:0000313" key="1">
    <source>
        <dbReference type="EMBL" id="MXV50692.1"/>
    </source>
</evidence>
<keyword evidence="2" id="KW-1185">Reference proteome</keyword>
<dbReference type="EMBL" id="WVHT01000002">
    <property type="protein sequence ID" value="MXV50692.1"/>
    <property type="molecule type" value="Genomic_DNA"/>
</dbReference>
<dbReference type="Pfam" id="PF16248">
    <property type="entry name" value="DUF4905"/>
    <property type="match status" value="1"/>
</dbReference>
<protein>
    <submittedName>
        <fullName evidence="1">DUF4905 domain-containing protein</fullName>
    </submittedName>
</protein>
<evidence type="ECO:0000313" key="2">
    <source>
        <dbReference type="Proteomes" id="UP000466586"/>
    </source>
</evidence>
<reference evidence="1 2" key="1">
    <citation type="submission" date="2019-11" db="EMBL/GenBank/DDBJ databases">
        <title>Pedobacter sp. HMF7647 Genome sequencing and assembly.</title>
        <authorList>
            <person name="Kang H."/>
            <person name="Kim H."/>
            <person name="Joh K."/>
        </authorList>
    </citation>
    <scope>NUCLEOTIDE SEQUENCE [LARGE SCALE GENOMIC DNA]</scope>
    <source>
        <strain evidence="1 2">HMF7647</strain>
    </source>
</reference>
<dbReference type="AlphaFoldDB" id="A0A7K1Y7Y2"/>
<organism evidence="1 2">
    <name type="scientific">Hufsiella arboris</name>
    <dbReference type="NCBI Taxonomy" id="2695275"/>
    <lineage>
        <taxon>Bacteria</taxon>
        <taxon>Pseudomonadati</taxon>
        <taxon>Bacteroidota</taxon>
        <taxon>Sphingobacteriia</taxon>
        <taxon>Sphingobacteriales</taxon>
        <taxon>Sphingobacteriaceae</taxon>
        <taxon>Hufsiella</taxon>
    </lineage>
</organism>
<dbReference type="RefSeq" id="WP_160843849.1">
    <property type="nucleotide sequence ID" value="NZ_WVHT01000002.1"/>
</dbReference>
<dbReference type="Proteomes" id="UP000466586">
    <property type="component" value="Unassembled WGS sequence"/>
</dbReference>
<accession>A0A7K1Y7Y2</accession>
<sequence>MQNMPGYSFSHRFSGTIWKIELDKIAGYLAIETRTSGQKYPDFSLFDYITGTCLFDQINFPEYEQWTLDKADSGHVLLHGYLREGSPERNGIIVLTSKGQIAWQKFNYALEAVANGVAGIYNANVQPRRIEYVAVSNGGNTSQPDLSFDYFEDFRFPTMTNQPVPGFEEIAGSLSHLQINGKSIYSFHRKAAGGYEQFLSLYQGDQLIFEEKIDGPIQKLNPEAFFIHQNNLFFIRNKNEIVSYLV</sequence>
<name>A0A7K1Y7Y2_9SPHI</name>
<dbReference type="InterPro" id="IPR032595">
    <property type="entry name" value="DUF4905"/>
</dbReference>
<gene>
    <name evidence="1" type="ORF">GS399_06875</name>
</gene>
<proteinExistence type="predicted"/>